<proteinExistence type="predicted"/>
<name>A0A385JNY1_9GAMM</name>
<accession>A0A385JNY1</accession>
<protein>
    <recommendedName>
        <fullName evidence="2">Nucleotide-diphospho-sugar transferase domain-containing protein</fullName>
    </recommendedName>
</protein>
<dbReference type="AlphaFoldDB" id="A0A385JNY1"/>
<reference evidence="1" key="1">
    <citation type="journal article" date="2017" name="PLoS ONE">
        <title>Genetic diversity of the O antigens of Proteus species and the development of a suspension array for molecular serotyping.</title>
        <authorList>
            <person name="Yu X."/>
            <person name="Torzewska A."/>
            <person name="Zhang X."/>
            <person name="Yin Z."/>
            <person name="Drzewiecka D."/>
            <person name="Cao H."/>
            <person name="Liu B."/>
            <person name="Knirel Y.A."/>
            <person name="Rozalski A."/>
            <person name="Wang L."/>
        </authorList>
    </citation>
    <scope>NUCLEOTIDE SEQUENCE</scope>
    <source>
        <strain evidence="1">G2665</strain>
    </source>
</reference>
<sequence>MSNVIATYFYQEPDNFDSTYANIKGDNKNKIYWNTVYLFFISSCTINKSVRHCLFTNISKFLHREELERLGVEIYDNVENSNLTKGKWASVKFFFDVVNYININPIFPNDKYYALFDTDCLAINPFNFDLLTDNNYAYISGKESDTNYNFHGKSFRNLSLYYKEIEPSVTIDIKNKIGGEFFCFKKVENNIIINQFNKILQSNINKELKTEEQILTMINASLPFSINENHIKRVWTTAKTFNLKKRDLSTFCFLHLPSEKNYLTNKILSNYQKNGYLIDNFQNKTLLNYPFILRIIKILKTIKQRFKI</sequence>
<dbReference type="EMBL" id="KY710731">
    <property type="protein sequence ID" value="AXZ00015.1"/>
    <property type="molecule type" value="Genomic_DNA"/>
</dbReference>
<dbReference type="RefSeq" id="WP_161738074.1">
    <property type="nucleotide sequence ID" value="NZ_CAXOKJ010000007.1"/>
</dbReference>
<evidence type="ECO:0000313" key="1">
    <source>
        <dbReference type="EMBL" id="AXZ00015.1"/>
    </source>
</evidence>
<organism evidence="1">
    <name type="scientific">Proteus penneri</name>
    <dbReference type="NCBI Taxonomy" id="102862"/>
    <lineage>
        <taxon>Bacteria</taxon>
        <taxon>Pseudomonadati</taxon>
        <taxon>Pseudomonadota</taxon>
        <taxon>Gammaproteobacteria</taxon>
        <taxon>Enterobacterales</taxon>
        <taxon>Morganellaceae</taxon>
        <taxon>Proteus</taxon>
    </lineage>
</organism>
<evidence type="ECO:0008006" key="2">
    <source>
        <dbReference type="Google" id="ProtNLM"/>
    </source>
</evidence>